<evidence type="ECO:0000256" key="9">
    <source>
        <dbReference type="ARBA" id="ARBA00025413"/>
    </source>
</evidence>
<gene>
    <name evidence="13" type="primary">cbp4</name>
    <name evidence="13" type="ORF">N0V93_009627</name>
</gene>
<evidence type="ECO:0000256" key="1">
    <source>
        <dbReference type="ARBA" id="ARBA00004434"/>
    </source>
</evidence>
<evidence type="ECO:0000313" key="14">
    <source>
        <dbReference type="Proteomes" id="UP001140453"/>
    </source>
</evidence>
<evidence type="ECO:0000256" key="11">
    <source>
        <dbReference type="RuleBase" id="RU368005"/>
    </source>
</evidence>
<evidence type="ECO:0000313" key="13">
    <source>
        <dbReference type="EMBL" id="KAJ4386729.1"/>
    </source>
</evidence>
<dbReference type="GO" id="GO:0005743">
    <property type="term" value="C:mitochondrial inner membrane"/>
    <property type="evidence" value="ECO:0007669"/>
    <property type="project" value="UniProtKB-SubCell"/>
</dbReference>
<dbReference type="EMBL" id="JAPEVB010000006">
    <property type="protein sequence ID" value="KAJ4386729.1"/>
    <property type="molecule type" value="Genomic_DNA"/>
</dbReference>
<organism evidence="13 14">
    <name type="scientific">Gnomoniopsis smithogilvyi</name>
    <dbReference type="NCBI Taxonomy" id="1191159"/>
    <lineage>
        <taxon>Eukaryota</taxon>
        <taxon>Fungi</taxon>
        <taxon>Dikarya</taxon>
        <taxon>Ascomycota</taxon>
        <taxon>Pezizomycotina</taxon>
        <taxon>Sordariomycetes</taxon>
        <taxon>Sordariomycetidae</taxon>
        <taxon>Diaporthales</taxon>
        <taxon>Gnomoniaceae</taxon>
        <taxon>Gnomoniopsis</taxon>
    </lineage>
</organism>
<evidence type="ECO:0000256" key="2">
    <source>
        <dbReference type="ARBA" id="ARBA00006780"/>
    </source>
</evidence>
<keyword evidence="7 11" id="KW-0472">Membrane</keyword>
<evidence type="ECO:0000256" key="8">
    <source>
        <dbReference type="ARBA" id="ARBA00023186"/>
    </source>
</evidence>
<protein>
    <recommendedName>
        <fullName evidence="10 11">Cytochrome b mRNA-processing protein 4</fullName>
    </recommendedName>
</protein>
<keyword evidence="5 11" id="KW-1133">Transmembrane helix</keyword>
<keyword evidence="14" id="KW-1185">Reference proteome</keyword>
<feature type="transmembrane region" description="Helical" evidence="11">
    <location>
        <begin position="12"/>
        <end position="32"/>
    </location>
</feature>
<sequence>MPKKPTNWGMLAKMFGGGALICVGGPALVYYVSPTEEELFKKYNPDLQKKSLENRNQKQQEFDEFVSKLKEYSKSDKPIWVVQAEAAEKDRQMKRLQLRKSAEEERLRKEALRRELGLSTDSDK</sequence>
<dbReference type="GO" id="GO:0034551">
    <property type="term" value="P:mitochondrial respiratory chain complex III assembly"/>
    <property type="evidence" value="ECO:0007669"/>
    <property type="project" value="TreeGrafter"/>
</dbReference>
<evidence type="ECO:0000256" key="7">
    <source>
        <dbReference type="ARBA" id="ARBA00023136"/>
    </source>
</evidence>
<accession>A0A9W9CTZ4</accession>
<feature type="coiled-coil region" evidence="12">
    <location>
        <begin position="84"/>
        <end position="115"/>
    </location>
</feature>
<comment type="caution">
    <text evidence="13">The sequence shown here is derived from an EMBL/GenBank/DDBJ whole genome shotgun (WGS) entry which is preliminary data.</text>
</comment>
<evidence type="ECO:0000256" key="4">
    <source>
        <dbReference type="ARBA" id="ARBA00022792"/>
    </source>
</evidence>
<keyword evidence="4 11" id="KW-0999">Mitochondrion inner membrane</keyword>
<dbReference type="AlphaFoldDB" id="A0A9W9CTZ4"/>
<dbReference type="OrthoDB" id="5576752at2759"/>
<name>A0A9W9CTZ4_9PEZI</name>
<dbReference type="InterPro" id="IPR012420">
    <property type="entry name" value="Cbp4"/>
</dbReference>
<dbReference type="PANTHER" id="PTHR28202:SF1">
    <property type="entry name" value="ASSEMBLY FACTOR CBP4"/>
    <property type="match status" value="1"/>
</dbReference>
<evidence type="ECO:0000256" key="12">
    <source>
        <dbReference type="SAM" id="Coils"/>
    </source>
</evidence>
<proteinExistence type="inferred from homology"/>
<evidence type="ECO:0000256" key="5">
    <source>
        <dbReference type="ARBA" id="ARBA00022989"/>
    </source>
</evidence>
<keyword evidence="8 11" id="KW-0143">Chaperone</keyword>
<comment type="subcellular location">
    <subcellularLocation>
        <location evidence="1 11">Mitochondrion inner membrane</location>
        <topology evidence="1 11">Single-pass membrane protein</topology>
    </subcellularLocation>
</comment>
<dbReference type="PANTHER" id="PTHR28202">
    <property type="entry name" value="ASSEMBLY FACTOR CBP4"/>
    <property type="match status" value="1"/>
</dbReference>
<comment type="function">
    <text evidence="9 11">Essential for the assembly of ubiquinol-cytochrome c reductase. It has a direct effect on the correct occurrence of the Rieske protein, core 4, core 5 and apocytochrome b.</text>
</comment>
<evidence type="ECO:0000256" key="6">
    <source>
        <dbReference type="ARBA" id="ARBA00023128"/>
    </source>
</evidence>
<evidence type="ECO:0000256" key="3">
    <source>
        <dbReference type="ARBA" id="ARBA00022692"/>
    </source>
</evidence>
<reference evidence="13" key="1">
    <citation type="submission" date="2022-10" db="EMBL/GenBank/DDBJ databases">
        <title>Tapping the CABI collections for fungal endophytes: first genome assemblies for Collariella, Neodidymelliopsis, Ascochyta clinopodiicola, Didymella pomorum, Didymosphaeria variabile, Neocosmospora piperis and Neocucurbitaria cava.</title>
        <authorList>
            <person name="Hill R."/>
        </authorList>
    </citation>
    <scope>NUCLEOTIDE SEQUENCE</scope>
    <source>
        <strain evidence="13">IMI 355082</strain>
    </source>
</reference>
<keyword evidence="12" id="KW-0175">Coiled coil</keyword>
<evidence type="ECO:0000256" key="10">
    <source>
        <dbReference type="ARBA" id="ARBA00031521"/>
    </source>
</evidence>
<dbReference type="Proteomes" id="UP001140453">
    <property type="component" value="Unassembled WGS sequence"/>
</dbReference>
<comment type="similarity">
    <text evidence="2 11">Belongs to the CBP4 family.</text>
</comment>
<dbReference type="Pfam" id="PF07960">
    <property type="entry name" value="CBP4"/>
    <property type="match status" value="1"/>
</dbReference>
<keyword evidence="6 11" id="KW-0496">Mitochondrion</keyword>
<keyword evidence="3 11" id="KW-0812">Transmembrane</keyword>